<dbReference type="KEGG" id="vei:Veis_3604"/>
<protein>
    <recommendedName>
        <fullName evidence="2">EfeO-type cupredoxin-like domain-containing protein</fullName>
    </recommendedName>
</protein>
<organism evidence="3 4">
    <name type="scientific">Verminephrobacter eiseniae (strain EF01-2)</name>
    <dbReference type="NCBI Taxonomy" id="391735"/>
    <lineage>
        <taxon>Bacteria</taxon>
        <taxon>Pseudomonadati</taxon>
        <taxon>Pseudomonadota</taxon>
        <taxon>Betaproteobacteria</taxon>
        <taxon>Burkholderiales</taxon>
        <taxon>Comamonadaceae</taxon>
        <taxon>Verminephrobacter</taxon>
    </lineage>
</organism>
<sequence length="98" mass="10913">MAMSALAAGEDLPVFRLDCNNGVFTPKQLLVPAGKKFKIEIYNTGTEAIEFESRQLRKEKALSPQSNSFVVVFPLEPGEYKFFDDFHIQTGQGSIIAK</sequence>
<dbReference type="Pfam" id="PF13473">
    <property type="entry name" value="Cupredoxin_1"/>
    <property type="match status" value="1"/>
</dbReference>
<feature type="domain" description="EfeO-type cupredoxin-like" evidence="2">
    <location>
        <begin position="3"/>
        <end position="97"/>
    </location>
</feature>
<gene>
    <name evidence="3" type="ordered locus">Veis_3604</name>
</gene>
<dbReference type="Gene3D" id="2.60.40.420">
    <property type="entry name" value="Cupredoxins - blue copper proteins"/>
    <property type="match status" value="1"/>
</dbReference>
<keyword evidence="4" id="KW-1185">Reference proteome</keyword>
<dbReference type="AlphaFoldDB" id="A1WNW4"/>
<dbReference type="GO" id="GO:0042597">
    <property type="term" value="C:periplasmic space"/>
    <property type="evidence" value="ECO:0007669"/>
    <property type="project" value="UniProtKB-SubCell"/>
</dbReference>
<dbReference type="SUPFAM" id="SSF49503">
    <property type="entry name" value="Cupredoxins"/>
    <property type="match status" value="1"/>
</dbReference>
<name>A1WNW4_VEREI</name>
<proteinExistence type="predicted"/>
<dbReference type="InterPro" id="IPR028096">
    <property type="entry name" value="EfeO_Cupredoxin"/>
</dbReference>
<dbReference type="HOGENOM" id="CLU_157112_2_0_4"/>
<evidence type="ECO:0000313" key="4">
    <source>
        <dbReference type="Proteomes" id="UP000000374"/>
    </source>
</evidence>
<reference evidence="3" key="1">
    <citation type="submission" date="2006-12" db="EMBL/GenBank/DDBJ databases">
        <title>Complete sequence of Chromosome1 of Verminephrobacter eiseniae EF01-2.</title>
        <authorList>
            <consortium name="US DOE Joint Genome Institute"/>
            <person name="Copeland A."/>
            <person name="Lucas S."/>
            <person name="Lapidus A."/>
            <person name="Barry K."/>
            <person name="Detter J.C."/>
            <person name="Glavina del Rio T."/>
            <person name="Dalin E."/>
            <person name="Tice H."/>
            <person name="Pitluck S."/>
            <person name="Chertkov O."/>
            <person name="Brettin T."/>
            <person name="Bruce D."/>
            <person name="Han C."/>
            <person name="Tapia R."/>
            <person name="Gilna P."/>
            <person name="Schmutz J."/>
            <person name="Larimer F."/>
            <person name="Land M."/>
            <person name="Hauser L."/>
            <person name="Kyrpides N."/>
            <person name="Kim E."/>
            <person name="Stahl D."/>
            <person name="Richardson P."/>
        </authorList>
    </citation>
    <scope>NUCLEOTIDE SEQUENCE</scope>
    <source>
        <strain evidence="3">EF01-2</strain>
    </source>
</reference>
<dbReference type="EMBL" id="CP000542">
    <property type="protein sequence ID" value="ABM59321.1"/>
    <property type="molecule type" value="Genomic_DNA"/>
</dbReference>
<evidence type="ECO:0000259" key="2">
    <source>
        <dbReference type="Pfam" id="PF13473"/>
    </source>
</evidence>
<dbReference type="Proteomes" id="UP000000374">
    <property type="component" value="Chromosome"/>
</dbReference>
<dbReference type="InterPro" id="IPR008972">
    <property type="entry name" value="Cupredoxin"/>
</dbReference>
<evidence type="ECO:0000256" key="1">
    <source>
        <dbReference type="ARBA" id="ARBA00004418"/>
    </source>
</evidence>
<dbReference type="STRING" id="391735.Veis_3604"/>
<evidence type="ECO:0000313" key="3">
    <source>
        <dbReference type="EMBL" id="ABM59321.1"/>
    </source>
</evidence>
<dbReference type="eggNOG" id="COG3794">
    <property type="taxonomic scope" value="Bacteria"/>
</dbReference>
<comment type="subcellular location">
    <subcellularLocation>
        <location evidence="1">Periplasm</location>
    </subcellularLocation>
</comment>
<accession>A1WNW4</accession>